<dbReference type="PIRSF" id="PIRSF006806">
    <property type="entry name" value="FTHF_cligase"/>
    <property type="match status" value="1"/>
</dbReference>
<evidence type="ECO:0000313" key="2">
    <source>
        <dbReference type="EMBL" id="MFH6770875.1"/>
    </source>
</evidence>
<keyword evidence="1" id="KW-0067">ATP-binding</keyword>
<dbReference type="SUPFAM" id="SSF100950">
    <property type="entry name" value="NagB/RpiA/CoA transferase-like"/>
    <property type="match status" value="1"/>
</dbReference>
<comment type="catalytic activity">
    <reaction evidence="1">
        <text>(6S)-5-formyl-5,6,7,8-tetrahydrofolate + ATP = (6R)-5,10-methenyltetrahydrofolate + ADP + phosphate</text>
        <dbReference type="Rhea" id="RHEA:10488"/>
        <dbReference type="ChEBI" id="CHEBI:30616"/>
        <dbReference type="ChEBI" id="CHEBI:43474"/>
        <dbReference type="ChEBI" id="CHEBI:57455"/>
        <dbReference type="ChEBI" id="CHEBI:57457"/>
        <dbReference type="ChEBI" id="CHEBI:456216"/>
        <dbReference type="EC" id="6.3.3.2"/>
    </reaction>
</comment>
<gene>
    <name evidence="2" type="ORF">V8G58_02930</name>
</gene>
<comment type="cofactor">
    <cofactor evidence="1">
        <name>Mg(2+)</name>
        <dbReference type="ChEBI" id="CHEBI:18420"/>
    </cofactor>
</comment>
<dbReference type="Gene3D" id="3.40.50.10420">
    <property type="entry name" value="NagB/RpiA/CoA transferase-like"/>
    <property type="match status" value="1"/>
</dbReference>
<dbReference type="InterPro" id="IPR024185">
    <property type="entry name" value="FTHF_cligase-like_sf"/>
</dbReference>
<dbReference type="Pfam" id="PF01812">
    <property type="entry name" value="5-FTHF_cyc-lig"/>
    <property type="match status" value="1"/>
</dbReference>
<dbReference type="InterPro" id="IPR002698">
    <property type="entry name" value="FTHF_cligase"/>
</dbReference>
<keyword evidence="2" id="KW-0436">Ligase</keyword>
<keyword evidence="1" id="KW-0460">Magnesium</keyword>
<keyword evidence="3" id="KW-1185">Reference proteome</keyword>
<accession>A0ABW7MVM2</accession>
<dbReference type="InterPro" id="IPR037171">
    <property type="entry name" value="NagB/RpiA_transferase-like"/>
</dbReference>
<proteinExistence type="inferred from homology"/>
<dbReference type="Proteomes" id="UP001610100">
    <property type="component" value="Unassembled WGS sequence"/>
</dbReference>
<organism evidence="2 3">
    <name type="scientific">Gaetbulibacter aestuarii</name>
    <dbReference type="NCBI Taxonomy" id="1502358"/>
    <lineage>
        <taxon>Bacteria</taxon>
        <taxon>Pseudomonadati</taxon>
        <taxon>Bacteroidota</taxon>
        <taxon>Flavobacteriia</taxon>
        <taxon>Flavobacteriales</taxon>
        <taxon>Flavobacteriaceae</taxon>
        <taxon>Gaetbulibacter</taxon>
    </lineage>
</organism>
<reference evidence="2 3" key="1">
    <citation type="submission" date="2024-02" db="EMBL/GenBank/DDBJ databases">
        <title>A Gaetbulibacter species isolated from tidal flats and genomic insights of their niches.</title>
        <authorList>
            <person name="Ye Y."/>
        </authorList>
    </citation>
    <scope>NUCLEOTIDE SEQUENCE [LARGE SCALE GENOMIC DNA]</scope>
    <source>
        <strain evidence="2 3">KYW382</strain>
    </source>
</reference>
<comment type="similarity">
    <text evidence="1">Belongs to the 5-formyltetrahydrofolate cyclo-ligase family.</text>
</comment>
<name>A0ABW7MVM2_9FLAO</name>
<dbReference type="NCBIfam" id="TIGR02727">
    <property type="entry name" value="MTHFS_bact"/>
    <property type="match status" value="1"/>
</dbReference>
<keyword evidence="1" id="KW-0547">Nucleotide-binding</keyword>
<dbReference type="GO" id="GO:0030272">
    <property type="term" value="F:5-formyltetrahydrofolate cyclo-ligase activity"/>
    <property type="evidence" value="ECO:0007669"/>
    <property type="project" value="UniProtKB-EC"/>
</dbReference>
<evidence type="ECO:0000256" key="1">
    <source>
        <dbReference type="RuleBase" id="RU361279"/>
    </source>
</evidence>
<dbReference type="RefSeq" id="WP_344739546.1">
    <property type="nucleotide sequence ID" value="NZ_BAABAY010000001.1"/>
</dbReference>
<dbReference type="PANTHER" id="PTHR23407:SF11">
    <property type="entry name" value="CHROMOSOME UNDETERMINED SCAFFOLD_24, WHOLE GENOME SHOTGUN SEQUENCE"/>
    <property type="match status" value="1"/>
</dbReference>
<protein>
    <recommendedName>
        <fullName evidence="1">5-formyltetrahydrofolate cyclo-ligase</fullName>
        <ecNumber evidence="1">6.3.3.2</ecNumber>
    </recommendedName>
</protein>
<comment type="caution">
    <text evidence="2">The sequence shown here is derived from an EMBL/GenBank/DDBJ whole genome shotgun (WGS) entry which is preliminary data.</text>
</comment>
<dbReference type="EC" id="6.3.3.2" evidence="1"/>
<sequence length="187" mass="21484">MTKAELRKKYKGLRALLSPQERDDMSLDIANQLLKLPIWNYSYYHIFLTIEELREIDTNYILNILAGKDKHIVVSKSDFESGKMTHFLLTDSTILKKNTFNIPEPVEGIQIPDSRLEVVFVPLLAFDMKGHRIGYGKGFYDKFLADCAPETVKIGLSFFEPEQEDIPVFESDIKLDYGVTPRGVYSI</sequence>
<dbReference type="EMBL" id="JBAWKB010000001">
    <property type="protein sequence ID" value="MFH6770875.1"/>
    <property type="molecule type" value="Genomic_DNA"/>
</dbReference>
<evidence type="ECO:0000313" key="3">
    <source>
        <dbReference type="Proteomes" id="UP001610100"/>
    </source>
</evidence>
<dbReference type="PANTHER" id="PTHR23407">
    <property type="entry name" value="ATPASE INHIBITOR/5-FORMYLTETRAHYDROFOLATE CYCLO-LIGASE"/>
    <property type="match status" value="1"/>
</dbReference>
<keyword evidence="1" id="KW-0479">Metal-binding</keyword>